<dbReference type="SUPFAM" id="SSF51735">
    <property type="entry name" value="NAD(P)-binding Rossmann-fold domains"/>
    <property type="match status" value="1"/>
</dbReference>
<dbReference type="InterPro" id="IPR036291">
    <property type="entry name" value="NAD(P)-bd_dom_sf"/>
</dbReference>
<dbReference type="WBParaSite" id="Pan_g2158.t1">
    <property type="protein sequence ID" value="Pan_g2158.t1"/>
    <property type="gene ID" value="Pan_g2158"/>
</dbReference>
<protein>
    <submittedName>
        <fullName evidence="4">NAD(P)-binding protein</fullName>
    </submittedName>
</protein>
<dbReference type="InterPro" id="IPR002347">
    <property type="entry name" value="SDR_fam"/>
</dbReference>
<dbReference type="PANTHER" id="PTHR43975">
    <property type="entry name" value="ZGC:101858"/>
    <property type="match status" value="1"/>
</dbReference>
<sequence length="303" mass="32048">MNYPTRHPDGSPQHTGAPLQSATGGVSVEGQTYLCVTYVPLELSCRRFFSPSLRQINSSGIGRAAAIRFAKEGASVTIHGQDAARLAETKKLITATGAPENKIHVVRGPIEVDATQKALIDETVKKFGKLDVLVNSAGLMGKPGTPSNSIEAYDYVMNVNVRSIYQLTNLAAPHLEKTGGNIVNVGSVVSQAVVSTAIPYAVSKAALDHLTKNFASLLTPRGVRVNSVNPGIVRTQFLTRQGVPEAAAKKVYDNNGAKMTLVGRTGEADEQADLILYIAAPSTTFLSGSVIFNDGGQLVCSLK</sequence>
<dbReference type="InterPro" id="IPR020904">
    <property type="entry name" value="Sc_DH/Rdtase_CS"/>
</dbReference>
<dbReference type="PRINTS" id="PR00080">
    <property type="entry name" value="SDRFAMILY"/>
</dbReference>
<organism evidence="3 4">
    <name type="scientific">Panagrellus redivivus</name>
    <name type="common">Microworm</name>
    <dbReference type="NCBI Taxonomy" id="6233"/>
    <lineage>
        <taxon>Eukaryota</taxon>
        <taxon>Metazoa</taxon>
        <taxon>Ecdysozoa</taxon>
        <taxon>Nematoda</taxon>
        <taxon>Chromadorea</taxon>
        <taxon>Rhabditida</taxon>
        <taxon>Tylenchina</taxon>
        <taxon>Panagrolaimomorpha</taxon>
        <taxon>Panagrolaimoidea</taxon>
        <taxon>Panagrolaimidae</taxon>
        <taxon>Panagrellus</taxon>
    </lineage>
</organism>
<name>A0A7E4VII8_PANRE</name>
<dbReference type="Pfam" id="PF13561">
    <property type="entry name" value="adh_short_C2"/>
    <property type="match status" value="1"/>
</dbReference>
<evidence type="ECO:0000256" key="2">
    <source>
        <dbReference type="SAM" id="MobiDB-lite"/>
    </source>
</evidence>
<feature type="compositionally biased region" description="Polar residues" evidence="2">
    <location>
        <begin position="12"/>
        <end position="23"/>
    </location>
</feature>
<dbReference type="PROSITE" id="PS00061">
    <property type="entry name" value="ADH_SHORT"/>
    <property type="match status" value="1"/>
</dbReference>
<dbReference type="GO" id="GO:0016491">
    <property type="term" value="F:oxidoreductase activity"/>
    <property type="evidence" value="ECO:0007669"/>
    <property type="project" value="UniProtKB-KW"/>
</dbReference>
<evidence type="ECO:0000313" key="4">
    <source>
        <dbReference type="WBParaSite" id="Pan_g2158.t1"/>
    </source>
</evidence>
<reference evidence="4" key="2">
    <citation type="submission" date="2020-10" db="UniProtKB">
        <authorList>
            <consortium name="WormBaseParasite"/>
        </authorList>
    </citation>
    <scope>IDENTIFICATION</scope>
</reference>
<dbReference type="Gene3D" id="3.40.50.720">
    <property type="entry name" value="NAD(P)-binding Rossmann-like Domain"/>
    <property type="match status" value="1"/>
</dbReference>
<accession>A0A7E4VII8</accession>
<evidence type="ECO:0000256" key="1">
    <source>
        <dbReference type="ARBA" id="ARBA00023002"/>
    </source>
</evidence>
<dbReference type="Proteomes" id="UP000492821">
    <property type="component" value="Unassembled WGS sequence"/>
</dbReference>
<keyword evidence="1" id="KW-0560">Oxidoreductase</keyword>
<dbReference type="PRINTS" id="PR00081">
    <property type="entry name" value="GDHRDH"/>
</dbReference>
<feature type="region of interest" description="Disordered" evidence="2">
    <location>
        <begin position="1"/>
        <end position="23"/>
    </location>
</feature>
<keyword evidence="3" id="KW-1185">Reference proteome</keyword>
<proteinExistence type="predicted"/>
<dbReference type="PANTHER" id="PTHR43975:SF2">
    <property type="entry name" value="EG:BACR7A4.14 PROTEIN-RELATED"/>
    <property type="match status" value="1"/>
</dbReference>
<dbReference type="FunFam" id="3.40.50.720:FF:000084">
    <property type="entry name" value="Short-chain dehydrogenase reductase"/>
    <property type="match status" value="1"/>
</dbReference>
<reference evidence="3" key="1">
    <citation type="journal article" date="2013" name="Genetics">
        <title>The draft genome and transcriptome of Panagrellus redivivus are shaped by the harsh demands of a free-living lifestyle.</title>
        <authorList>
            <person name="Srinivasan J."/>
            <person name="Dillman A.R."/>
            <person name="Macchietto M.G."/>
            <person name="Heikkinen L."/>
            <person name="Lakso M."/>
            <person name="Fracchia K.M."/>
            <person name="Antoshechkin I."/>
            <person name="Mortazavi A."/>
            <person name="Wong G."/>
            <person name="Sternberg P.W."/>
        </authorList>
    </citation>
    <scope>NUCLEOTIDE SEQUENCE [LARGE SCALE GENOMIC DNA]</scope>
    <source>
        <strain evidence="3">MT8872</strain>
    </source>
</reference>
<dbReference type="AlphaFoldDB" id="A0A7E4VII8"/>
<evidence type="ECO:0000313" key="3">
    <source>
        <dbReference type="Proteomes" id="UP000492821"/>
    </source>
</evidence>